<dbReference type="Pfam" id="PF20469">
    <property type="entry name" value="OLD-like_TOPRIM"/>
    <property type="match status" value="1"/>
</dbReference>
<dbReference type="InterPro" id="IPR027417">
    <property type="entry name" value="P-loop_NTPase"/>
</dbReference>
<dbReference type="InterPro" id="IPR051396">
    <property type="entry name" value="Bact_Antivir_Def_Nuclease"/>
</dbReference>
<evidence type="ECO:0000259" key="3">
    <source>
        <dbReference type="Pfam" id="PF20469"/>
    </source>
</evidence>
<feature type="domain" description="Endonuclease GajA/Old nuclease/RecF-like AAA" evidence="2">
    <location>
        <begin position="247"/>
        <end position="417"/>
    </location>
</feature>
<accession>A0ABR9PZK9</accession>
<sequence>MHLHSFHVRNFRRLKDVHIDLEEDVSIFVGANNSGKTSATQVFSYFVARGDDKLTLHDFSADCCRTFDRIGAGEGKGPTEPFPRISLDLWLQLEENDLQRVIDLIPSLSWDKNLVGLRIEFAPRDEAALWARYREARSKASAHAPKAGTYQPWPETLSDYLSKHLGSEFDFRYYVLDHTRFSSDFKEEAGYVPSLLASDTHRSGQQIIRDLIHIDFLNAQKHLSDSSPGGRAEDLSRRLSRFYVRNRDKGEIDHEALGVLFTVEEQLSGHLTKALDSIIKRLDGLGYPGLDNPQLKIKSAFRPEQMLGGAGGARVHYQLDNGDSELKALSLPDRYNGLGFKNLIYMVVELLDFQARWKAEEVRQPLHLIFIEEPEAHLHTQLQQVFIRQVSDIMKPEPLDEGIYRSQLVVTTHSPHILHERGFTPIRYFRRPSKAAARQMSEVLSLSWFYQAQKDHGADYLQRYLKLMHCDLFFADAAILVEGNVERLLMPLMIEKTKCKLESKYLCVLEIGGAFGYRFCPLMEFLGIPTLIITDLDSVFPRPQHSDAADDIGDDSEEEPPDQGRSRGGGACQTDEQGAVTSNQTLTRWLPGKEVIQELLDLPHAQKERTLNGGSSARVRVAYQTRSKVNWNSCSEMIAGRTLEETFALENLEWCQAKARQHLKLRINKSQNHSPKEIARKIHTRVNGDSFKKTDFALALMAEDRDSSWVVPSYIAEGLLWLAGQLGVAAPAPTSGQEEAAA</sequence>
<name>A0ABR9PZK9_9BACT</name>
<dbReference type="SUPFAM" id="SSF52540">
    <property type="entry name" value="P-loop containing nucleoside triphosphate hydrolases"/>
    <property type="match status" value="1"/>
</dbReference>
<feature type="domain" description="OLD protein-like TOPRIM" evidence="3">
    <location>
        <begin position="473"/>
        <end position="537"/>
    </location>
</feature>
<evidence type="ECO:0000313" key="5">
    <source>
        <dbReference type="Proteomes" id="UP001516472"/>
    </source>
</evidence>
<comment type="caution">
    <text evidence="4">The sequence shown here is derived from an EMBL/GenBank/DDBJ whole genome shotgun (WGS) entry which is preliminary data.</text>
</comment>
<gene>
    <name evidence="4" type="ORF">G4177_35010</name>
</gene>
<dbReference type="InterPro" id="IPR034139">
    <property type="entry name" value="TOPRIM_OLD"/>
</dbReference>
<dbReference type="Proteomes" id="UP001516472">
    <property type="component" value="Unassembled WGS sequence"/>
</dbReference>
<dbReference type="CDD" id="cd01026">
    <property type="entry name" value="TOPRIM_OLD"/>
    <property type="match status" value="1"/>
</dbReference>
<evidence type="ECO:0000259" key="2">
    <source>
        <dbReference type="Pfam" id="PF13175"/>
    </source>
</evidence>
<dbReference type="PANTHER" id="PTHR43581">
    <property type="entry name" value="ATP/GTP PHOSPHATASE"/>
    <property type="match status" value="1"/>
</dbReference>
<dbReference type="PANTHER" id="PTHR43581:SF2">
    <property type="entry name" value="EXCINUCLEASE ATPASE SUBUNIT"/>
    <property type="match status" value="1"/>
</dbReference>
<dbReference type="EMBL" id="JAAIYO010000018">
    <property type="protein sequence ID" value="MBE4753373.1"/>
    <property type="molecule type" value="Genomic_DNA"/>
</dbReference>
<evidence type="ECO:0000313" key="4">
    <source>
        <dbReference type="EMBL" id="MBE4753373.1"/>
    </source>
</evidence>
<feature type="domain" description="Endonuclease GajA/Old nuclease/RecF-like AAA" evidence="2">
    <location>
        <begin position="1"/>
        <end position="55"/>
    </location>
</feature>
<organism evidence="4 5">
    <name type="scientific">Corallococcus soli</name>
    <dbReference type="NCBI Taxonomy" id="2710757"/>
    <lineage>
        <taxon>Bacteria</taxon>
        <taxon>Pseudomonadati</taxon>
        <taxon>Myxococcota</taxon>
        <taxon>Myxococcia</taxon>
        <taxon>Myxococcales</taxon>
        <taxon>Cystobacterineae</taxon>
        <taxon>Myxococcaceae</taxon>
        <taxon>Corallococcus</taxon>
    </lineage>
</organism>
<feature type="region of interest" description="Disordered" evidence="1">
    <location>
        <begin position="544"/>
        <end position="580"/>
    </location>
</feature>
<dbReference type="InterPro" id="IPR041685">
    <property type="entry name" value="AAA_GajA/Old/RecF-like"/>
</dbReference>
<feature type="compositionally biased region" description="Acidic residues" evidence="1">
    <location>
        <begin position="549"/>
        <end position="561"/>
    </location>
</feature>
<dbReference type="Pfam" id="PF13175">
    <property type="entry name" value="AAA_15"/>
    <property type="match status" value="2"/>
</dbReference>
<reference evidence="4 5" key="1">
    <citation type="submission" date="2020-02" db="EMBL/GenBank/DDBJ databases">
        <authorList>
            <person name="Babadi Z.K."/>
            <person name="Risdian C."/>
            <person name="Ebrahimipour G.H."/>
            <person name="Wink J."/>
        </authorList>
    </citation>
    <scope>NUCLEOTIDE SEQUENCE [LARGE SCALE GENOMIC DNA]</scope>
    <source>
        <strain evidence="4 5">ZKHCc1 1396</strain>
    </source>
</reference>
<dbReference type="Gene3D" id="3.40.50.300">
    <property type="entry name" value="P-loop containing nucleotide triphosphate hydrolases"/>
    <property type="match status" value="1"/>
</dbReference>
<protein>
    <submittedName>
        <fullName evidence="4">AAA family ATPase</fullName>
    </submittedName>
</protein>
<evidence type="ECO:0000256" key="1">
    <source>
        <dbReference type="SAM" id="MobiDB-lite"/>
    </source>
</evidence>
<dbReference type="RefSeq" id="WP_193430531.1">
    <property type="nucleotide sequence ID" value="NZ_CBCSIP010000053.1"/>
</dbReference>
<keyword evidence="5" id="KW-1185">Reference proteome</keyword>
<proteinExistence type="predicted"/>